<dbReference type="AlphaFoldDB" id="A0A2T4C1H9"/>
<name>A0A2T4C1H9_TRILO</name>
<feature type="region of interest" description="Disordered" evidence="1">
    <location>
        <begin position="17"/>
        <end position="41"/>
    </location>
</feature>
<gene>
    <name evidence="2" type="ORF">M440DRAFT_341588</name>
</gene>
<feature type="compositionally biased region" description="Basic residues" evidence="1">
    <location>
        <begin position="31"/>
        <end position="41"/>
    </location>
</feature>
<evidence type="ECO:0000313" key="2">
    <source>
        <dbReference type="EMBL" id="PTB75365.1"/>
    </source>
</evidence>
<proteinExistence type="predicted"/>
<evidence type="ECO:0000313" key="3">
    <source>
        <dbReference type="Proteomes" id="UP000240760"/>
    </source>
</evidence>
<dbReference type="EMBL" id="KZ679134">
    <property type="protein sequence ID" value="PTB75365.1"/>
    <property type="molecule type" value="Genomic_DNA"/>
</dbReference>
<sequence>MSLLILLHANSAINVHPVRRTAASGPGQDQRRRKTDRHRQIQHGFRDSGVQGPVDVLIIARRHPLQAPMLEEPGVTPPRARFVALCLVDAGWRRESAASRRSWLVLGPGSLGCFGGHLGLYSRCTVMALRGYIHVSSATGRRAGAAESEDKRRNLWTRLDKLTQPDEQPSALSRLRDASSL</sequence>
<keyword evidence="3" id="KW-1185">Reference proteome</keyword>
<dbReference type="Proteomes" id="UP000240760">
    <property type="component" value="Unassembled WGS sequence"/>
</dbReference>
<protein>
    <submittedName>
        <fullName evidence="2">Uncharacterized protein</fullName>
    </submittedName>
</protein>
<evidence type="ECO:0000256" key="1">
    <source>
        <dbReference type="SAM" id="MobiDB-lite"/>
    </source>
</evidence>
<organism evidence="2 3">
    <name type="scientific">Trichoderma longibrachiatum ATCC 18648</name>
    <dbReference type="NCBI Taxonomy" id="983965"/>
    <lineage>
        <taxon>Eukaryota</taxon>
        <taxon>Fungi</taxon>
        <taxon>Dikarya</taxon>
        <taxon>Ascomycota</taxon>
        <taxon>Pezizomycotina</taxon>
        <taxon>Sordariomycetes</taxon>
        <taxon>Hypocreomycetidae</taxon>
        <taxon>Hypocreales</taxon>
        <taxon>Hypocreaceae</taxon>
        <taxon>Trichoderma</taxon>
    </lineage>
</organism>
<reference evidence="2 3" key="1">
    <citation type="submission" date="2016-07" db="EMBL/GenBank/DDBJ databases">
        <title>Multiple horizontal gene transfer events from other fungi enriched the ability of initially mycotrophic Trichoderma (Ascomycota) to feed on dead plant biomass.</title>
        <authorList>
            <consortium name="DOE Joint Genome Institute"/>
            <person name="Aerts A."/>
            <person name="Atanasova L."/>
            <person name="Chenthamara K."/>
            <person name="Zhang J."/>
            <person name="Grujic M."/>
            <person name="Henrissat B."/>
            <person name="Kuo A."/>
            <person name="Salamov A."/>
            <person name="Lipzen A."/>
            <person name="Labutti K."/>
            <person name="Barry K."/>
            <person name="Miao Y."/>
            <person name="Rahimi M.J."/>
            <person name="Shen Q."/>
            <person name="Grigoriev I.V."/>
            <person name="Kubicek C.P."/>
            <person name="Druzhinina I.S."/>
        </authorList>
    </citation>
    <scope>NUCLEOTIDE SEQUENCE [LARGE SCALE GENOMIC DNA]</scope>
    <source>
        <strain evidence="2 3">ATCC 18648</strain>
    </source>
</reference>
<accession>A0A2T4C1H9</accession>